<keyword evidence="2" id="KW-1185">Reference proteome</keyword>
<dbReference type="AlphaFoldDB" id="A0A2Z2MZ51"/>
<protein>
    <submittedName>
        <fullName evidence="1">Uncharacterized protein</fullName>
    </submittedName>
</protein>
<proteinExistence type="predicted"/>
<dbReference type="KEGG" id="trl:A3L10_00095"/>
<name>A0A2Z2MZ51_9EURY</name>
<dbReference type="EMBL" id="CP015106">
    <property type="protein sequence ID" value="ASJ13603.1"/>
    <property type="molecule type" value="Genomic_DNA"/>
</dbReference>
<organism evidence="1 2">
    <name type="scientific">Thermococcus radiotolerans</name>
    <dbReference type="NCBI Taxonomy" id="187880"/>
    <lineage>
        <taxon>Archaea</taxon>
        <taxon>Methanobacteriati</taxon>
        <taxon>Methanobacteriota</taxon>
        <taxon>Thermococci</taxon>
        <taxon>Thermococcales</taxon>
        <taxon>Thermococcaceae</taxon>
        <taxon>Thermococcus</taxon>
    </lineage>
</organism>
<reference evidence="1 2" key="1">
    <citation type="submission" date="2016-04" db="EMBL/GenBank/DDBJ databases">
        <title>Complete genome sequence of Thermococcus radiotolerans type strain EJ2.</title>
        <authorList>
            <person name="Oger P.M."/>
        </authorList>
    </citation>
    <scope>NUCLEOTIDE SEQUENCE [LARGE SCALE GENOMIC DNA]</scope>
    <source>
        <strain evidence="1 2">EJ2</strain>
    </source>
</reference>
<evidence type="ECO:0000313" key="2">
    <source>
        <dbReference type="Proteomes" id="UP000250085"/>
    </source>
</evidence>
<evidence type="ECO:0000313" key="1">
    <source>
        <dbReference type="EMBL" id="ASJ13603.1"/>
    </source>
</evidence>
<gene>
    <name evidence="1" type="ORF">A3L10_00095</name>
</gene>
<sequence length="166" mass="18553">MNRLLAIAVVLLIISASLGYAYHEKEAEVEDAKAGLFAVSNTALYCMTDMYALKTMLENNASEELIRERTGRYAHCAQMLAEATVSLYDINGEEKYWNLHVAAATLAVYFSHATGSEDPREVAAENLDVLLSIEDEISRIYRAWGMGNVTEDMTSNLFNLTQELSW</sequence>
<dbReference type="Proteomes" id="UP000250085">
    <property type="component" value="Chromosome"/>
</dbReference>
<dbReference type="OrthoDB" id="103575at2157"/>
<accession>A0A2Z2MZ51</accession>